<evidence type="ECO:0000313" key="3">
    <source>
        <dbReference type="Proteomes" id="UP001301958"/>
    </source>
</evidence>
<organism evidence="2 3">
    <name type="scientific">Podospora fimiseda</name>
    <dbReference type="NCBI Taxonomy" id="252190"/>
    <lineage>
        <taxon>Eukaryota</taxon>
        <taxon>Fungi</taxon>
        <taxon>Dikarya</taxon>
        <taxon>Ascomycota</taxon>
        <taxon>Pezizomycotina</taxon>
        <taxon>Sordariomycetes</taxon>
        <taxon>Sordariomycetidae</taxon>
        <taxon>Sordariales</taxon>
        <taxon>Podosporaceae</taxon>
        <taxon>Podospora</taxon>
    </lineage>
</organism>
<dbReference type="PANTHER" id="PTHR11695">
    <property type="entry name" value="ALCOHOL DEHYDROGENASE RELATED"/>
    <property type="match status" value="1"/>
</dbReference>
<keyword evidence="3" id="KW-1185">Reference proteome</keyword>
<name>A0AAN6YR14_9PEZI</name>
<dbReference type="InterPro" id="IPR011032">
    <property type="entry name" value="GroES-like_sf"/>
</dbReference>
<dbReference type="InterPro" id="IPR020843">
    <property type="entry name" value="ER"/>
</dbReference>
<evidence type="ECO:0000259" key="1">
    <source>
        <dbReference type="SMART" id="SM00829"/>
    </source>
</evidence>
<dbReference type="InterPro" id="IPR013154">
    <property type="entry name" value="ADH-like_N"/>
</dbReference>
<accession>A0AAN6YR14</accession>
<dbReference type="InterPro" id="IPR036291">
    <property type="entry name" value="NAD(P)-bd_dom_sf"/>
</dbReference>
<feature type="domain" description="Enoyl reductase (ER)" evidence="1">
    <location>
        <begin position="18"/>
        <end position="345"/>
    </location>
</feature>
<dbReference type="CDD" id="cd08267">
    <property type="entry name" value="MDR1"/>
    <property type="match status" value="1"/>
</dbReference>
<sequence length="352" mass="38238">MTQPTEIEIPKTQQKWTTTSNKLHLDQYSPLPFSASSLPSTSLLIRISYAALNPVDLFILNQIPSWLPWRRNPIPCFDFSGTIVSVGSSVPSQFSVGVRVAGALGIKQIWFGKGTLVEYLEVGYEMVCGLPEGMGMREGVGGFGIAGQTAVEMVGRAGDIRGRRVLVYGASGGVGGFLTQVCVGLGAERVWGICSGGNRRLVEGFGAEVIDYTQHKYIEEHLAQKFANDKLDIVFECAENHNTLFSKAEGFLKKDGKFISVVGGWSQGVVPFVMNKLTPVVFGGVSRNYEIFLLSASGKIANKVKECVERGVIKEFPVDSEFEMGEVVKAFERLATGRARGKVIARIGGEEL</sequence>
<dbReference type="InterPro" id="IPR050700">
    <property type="entry name" value="YIM1/Zinc_Alcohol_DH_Fams"/>
</dbReference>
<reference evidence="2" key="2">
    <citation type="submission" date="2023-05" db="EMBL/GenBank/DDBJ databases">
        <authorList>
            <consortium name="Lawrence Berkeley National Laboratory"/>
            <person name="Steindorff A."/>
            <person name="Hensen N."/>
            <person name="Bonometti L."/>
            <person name="Westerberg I."/>
            <person name="Brannstrom I.O."/>
            <person name="Guillou S."/>
            <person name="Cros-Aarteil S."/>
            <person name="Calhoun S."/>
            <person name="Haridas S."/>
            <person name="Kuo A."/>
            <person name="Mondo S."/>
            <person name="Pangilinan J."/>
            <person name="Riley R."/>
            <person name="Labutti K."/>
            <person name="Andreopoulos B."/>
            <person name="Lipzen A."/>
            <person name="Chen C."/>
            <person name="Yanf M."/>
            <person name="Daum C."/>
            <person name="Ng V."/>
            <person name="Clum A."/>
            <person name="Ohm R."/>
            <person name="Martin F."/>
            <person name="Silar P."/>
            <person name="Natvig D."/>
            <person name="Lalanne C."/>
            <person name="Gautier V."/>
            <person name="Ament-Velasquez S.L."/>
            <person name="Kruys A."/>
            <person name="Hutchinson M.I."/>
            <person name="Powell A.J."/>
            <person name="Barry K."/>
            <person name="Miller A.N."/>
            <person name="Grigoriev I.V."/>
            <person name="Debuchy R."/>
            <person name="Gladieux P."/>
            <person name="Thoren M.H."/>
            <person name="Johannesson H."/>
        </authorList>
    </citation>
    <scope>NUCLEOTIDE SEQUENCE</scope>
    <source>
        <strain evidence="2">CBS 990.96</strain>
    </source>
</reference>
<dbReference type="PANTHER" id="PTHR11695:SF294">
    <property type="entry name" value="RETICULON-4-INTERACTING PROTEIN 1, MITOCHONDRIAL"/>
    <property type="match status" value="1"/>
</dbReference>
<protein>
    <recommendedName>
        <fullName evidence="1">Enoyl reductase (ER) domain-containing protein</fullName>
    </recommendedName>
</protein>
<proteinExistence type="predicted"/>
<dbReference type="GO" id="GO:0005739">
    <property type="term" value="C:mitochondrion"/>
    <property type="evidence" value="ECO:0007669"/>
    <property type="project" value="TreeGrafter"/>
</dbReference>
<dbReference type="SUPFAM" id="SSF51735">
    <property type="entry name" value="NAD(P)-binding Rossmann-fold domains"/>
    <property type="match status" value="1"/>
</dbReference>
<dbReference type="EMBL" id="MU865442">
    <property type="protein sequence ID" value="KAK4223050.1"/>
    <property type="molecule type" value="Genomic_DNA"/>
</dbReference>
<dbReference type="SUPFAM" id="SSF50129">
    <property type="entry name" value="GroES-like"/>
    <property type="match status" value="1"/>
</dbReference>
<dbReference type="Gene3D" id="3.40.50.720">
    <property type="entry name" value="NAD(P)-binding Rossmann-like Domain"/>
    <property type="match status" value="1"/>
</dbReference>
<dbReference type="Pfam" id="PF13602">
    <property type="entry name" value="ADH_zinc_N_2"/>
    <property type="match status" value="1"/>
</dbReference>
<comment type="caution">
    <text evidence="2">The sequence shown here is derived from an EMBL/GenBank/DDBJ whole genome shotgun (WGS) entry which is preliminary data.</text>
</comment>
<dbReference type="Pfam" id="PF08240">
    <property type="entry name" value="ADH_N"/>
    <property type="match status" value="1"/>
</dbReference>
<dbReference type="SMART" id="SM00829">
    <property type="entry name" value="PKS_ER"/>
    <property type="match status" value="1"/>
</dbReference>
<reference evidence="2" key="1">
    <citation type="journal article" date="2023" name="Mol. Phylogenet. Evol.">
        <title>Genome-scale phylogeny and comparative genomics of the fungal order Sordariales.</title>
        <authorList>
            <person name="Hensen N."/>
            <person name="Bonometti L."/>
            <person name="Westerberg I."/>
            <person name="Brannstrom I.O."/>
            <person name="Guillou S."/>
            <person name="Cros-Aarteil S."/>
            <person name="Calhoun S."/>
            <person name="Haridas S."/>
            <person name="Kuo A."/>
            <person name="Mondo S."/>
            <person name="Pangilinan J."/>
            <person name="Riley R."/>
            <person name="LaButti K."/>
            <person name="Andreopoulos B."/>
            <person name="Lipzen A."/>
            <person name="Chen C."/>
            <person name="Yan M."/>
            <person name="Daum C."/>
            <person name="Ng V."/>
            <person name="Clum A."/>
            <person name="Steindorff A."/>
            <person name="Ohm R.A."/>
            <person name="Martin F."/>
            <person name="Silar P."/>
            <person name="Natvig D.O."/>
            <person name="Lalanne C."/>
            <person name="Gautier V."/>
            <person name="Ament-Velasquez S.L."/>
            <person name="Kruys A."/>
            <person name="Hutchinson M.I."/>
            <person name="Powell A.J."/>
            <person name="Barry K."/>
            <person name="Miller A.N."/>
            <person name="Grigoriev I.V."/>
            <person name="Debuchy R."/>
            <person name="Gladieux P."/>
            <person name="Hiltunen Thoren M."/>
            <person name="Johannesson H."/>
        </authorList>
    </citation>
    <scope>NUCLEOTIDE SEQUENCE</scope>
    <source>
        <strain evidence="2">CBS 990.96</strain>
    </source>
</reference>
<gene>
    <name evidence="2" type="ORF">QBC38DRAFT_60306</name>
</gene>
<dbReference type="Gene3D" id="3.90.180.10">
    <property type="entry name" value="Medium-chain alcohol dehydrogenases, catalytic domain"/>
    <property type="match status" value="1"/>
</dbReference>
<dbReference type="Proteomes" id="UP001301958">
    <property type="component" value="Unassembled WGS sequence"/>
</dbReference>
<dbReference type="GO" id="GO:0016491">
    <property type="term" value="F:oxidoreductase activity"/>
    <property type="evidence" value="ECO:0007669"/>
    <property type="project" value="InterPro"/>
</dbReference>
<evidence type="ECO:0000313" key="2">
    <source>
        <dbReference type="EMBL" id="KAK4223050.1"/>
    </source>
</evidence>
<dbReference type="AlphaFoldDB" id="A0AAN6YR14"/>